<accession>A0AAE0RG14</accession>
<reference evidence="1" key="1">
    <citation type="submission" date="2023-06" db="EMBL/GenBank/DDBJ databases">
        <title>Male Hemibagrus guttatus genome.</title>
        <authorList>
            <person name="Bian C."/>
        </authorList>
    </citation>
    <scope>NUCLEOTIDE SEQUENCE</scope>
    <source>
        <strain evidence="1">Male_cb2023</strain>
        <tissue evidence="1">Muscle</tissue>
    </source>
</reference>
<gene>
    <name evidence="1" type="ORF">QTP70_006909</name>
</gene>
<dbReference type="PANTHER" id="PTHR47510:SF3">
    <property type="entry name" value="ENDO_EXONUCLEASE_PHOSPHATASE DOMAIN-CONTAINING PROTEIN"/>
    <property type="match status" value="1"/>
</dbReference>
<organism evidence="1 2">
    <name type="scientific">Hemibagrus guttatus</name>
    <dbReference type="NCBI Taxonomy" id="175788"/>
    <lineage>
        <taxon>Eukaryota</taxon>
        <taxon>Metazoa</taxon>
        <taxon>Chordata</taxon>
        <taxon>Craniata</taxon>
        <taxon>Vertebrata</taxon>
        <taxon>Euteleostomi</taxon>
        <taxon>Actinopterygii</taxon>
        <taxon>Neopterygii</taxon>
        <taxon>Teleostei</taxon>
        <taxon>Ostariophysi</taxon>
        <taxon>Siluriformes</taxon>
        <taxon>Bagridae</taxon>
        <taxon>Hemibagrus</taxon>
    </lineage>
</organism>
<proteinExistence type="predicted"/>
<keyword evidence="2" id="KW-1185">Reference proteome</keyword>
<dbReference type="PANTHER" id="PTHR47510">
    <property type="entry name" value="REVERSE TRANSCRIPTASE DOMAIN-CONTAINING PROTEIN"/>
    <property type="match status" value="1"/>
</dbReference>
<name>A0AAE0RG14_9TELE</name>
<sequence length="234" mass="26305">MAVVVNPGLDRSGLFELLWTFVGIREECNSCAMNLLVNLQHVDFATRGMNTLDLVYTNISSAYHVEPRPHLGYSEHISVTLIPAYRPLVRRTKPILKQVKTWPAGATSALQDCFECTDWNMFREAPLLKLRDSAFRAGDKTALKTARAKLSRAIREVKPPRQNPRPLQAIMNYKTTSPACDSDASLPDALNDFYARFKAQNSVAARKTILPPNDQVLCFSTAEVKRTLCRVNPR</sequence>
<evidence type="ECO:0008006" key="3">
    <source>
        <dbReference type="Google" id="ProtNLM"/>
    </source>
</evidence>
<protein>
    <recommendedName>
        <fullName evidence="3">Endonuclease/exonuclease/phosphatase domain-containing protein</fullName>
    </recommendedName>
</protein>
<evidence type="ECO:0000313" key="2">
    <source>
        <dbReference type="Proteomes" id="UP001274896"/>
    </source>
</evidence>
<evidence type="ECO:0000313" key="1">
    <source>
        <dbReference type="EMBL" id="KAK3553690.1"/>
    </source>
</evidence>
<dbReference type="Proteomes" id="UP001274896">
    <property type="component" value="Unassembled WGS sequence"/>
</dbReference>
<dbReference type="AlphaFoldDB" id="A0AAE0RG14"/>
<dbReference type="EMBL" id="JAUCMX010000002">
    <property type="protein sequence ID" value="KAK3553690.1"/>
    <property type="molecule type" value="Genomic_DNA"/>
</dbReference>
<comment type="caution">
    <text evidence="1">The sequence shown here is derived from an EMBL/GenBank/DDBJ whole genome shotgun (WGS) entry which is preliminary data.</text>
</comment>